<dbReference type="Gene3D" id="3.40.50.10140">
    <property type="entry name" value="Toll/interleukin-1 receptor homology (TIR) domain"/>
    <property type="match status" value="1"/>
</dbReference>
<dbReference type="InterPro" id="IPR035897">
    <property type="entry name" value="Toll_tir_struct_dom_sf"/>
</dbReference>
<name>A0ABQ9EQL7_TEGGR</name>
<protein>
    <recommendedName>
        <fullName evidence="4">TIR domain-containing protein</fullName>
    </recommendedName>
</protein>
<evidence type="ECO:0000313" key="3">
    <source>
        <dbReference type="Proteomes" id="UP001217089"/>
    </source>
</evidence>
<reference evidence="2 3" key="1">
    <citation type="submission" date="2022-12" db="EMBL/GenBank/DDBJ databases">
        <title>Chromosome-level genome of Tegillarca granosa.</title>
        <authorList>
            <person name="Kim J."/>
        </authorList>
    </citation>
    <scope>NUCLEOTIDE SEQUENCE [LARGE SCALE GENOMIC DNA]</scope>
    <source>
        <strain evidence="2">Teg-2019</strain>
        <tissue evidence="2">Adductor muscle</tissue>
    </source>
</reference>
<feature type="compositionally biased region" description="Low complexity" evidence="1">
    <location>
        <begin position="97"/>
        <end position="109"/>
    </location>
</feature>
<proteinExistence type="predicted"/>
<dbReference type="EMBL" id="JARBDR010000813">
    <property type="protein sequence ID" value="KAJ8306176.1"/>
    <property type="molecule type" value="Genomic_DNA"/>
</dbReference>
<sequence>MDSFGKNILVPAAICGLTVLGYQVFRRIQDNNTEQLVTSNSNNVDQTAIHSTGGSDETSVLTNEKSKLVCDGTSKNQDHGLPTPESPLYTDGGGPSLEGNGNNNSSLNNSCSKQVAVQTEAQVPRLSPEAVKKIHDLESSFFKGLDQKANLSDDELGILGELLMKNSSSCSYKFSEILLAMREQGCFRTRCYKTTIMRILKSANIYPNDSVFEHLDMLEENIKITVSEDLQKNTRYKFEYDIVIVFTDEDHSKAVEFSQSVESKFESLDVRIASLSDIDGNTTELRGLENALRCAMYVFLLVSSNFKDDDFKRYVGETSLTECLQSQNAKWRVFPVWLERDIKRFKNCPYELVAMKGINFFHVIENQCEYSMNSVWKNLKTLIEKGRQQIQPVVENIA</sequence>
<evidence type="ECO:0000313" key="2">
    <source>
        <dbReference type="EMBL" id="KAJ8306176.1"/>
    </source>
</evidence>
<keyword evidence="3" id="KW-1185">Reference proteome</keyword>
<feature type="region of interest" description="Disordered" evidence="1">
    <location>
        <begin position="71"/>
        <end position="109"/>
    </location>
</feature>
<organism evidence="2 3">
    <name type="scientific">Tegillarca granosa</name>
    <name type="common">Malaysian cockle</name>
    <name type="synonym">Anadara granosa</name>
    <dbReference type="NCBI Taxonomy" id="220873"/>
    <lineage>
        <taxon>Eukaryota</taxon>
        <taxon>Metazoa</taxon>
        <taxon>Spiralia</taxon>
        <taxon>Lophotrochozoa</taxon>
        <taxon>Mollusca</taxon>
        <taxon>Bivalvia</taxon>
        <taxon>Autobranchia</taxon>
        <taxon>Pteriomorphia</taxon>
        <taxon>Arcoida</taxon>
        <taxon>Arcoidea</taxon>
        <taxon>Arcidae</taxon>
        <taxon>Tegillarca</taxon>
    </lineage>
</organism>
<comment type="caution">
    <text evidence="2">The sequence shown here is derived from an EMBL/GenBank/DDBJ whole genome shotgun (WGS) entry which is preliminary data.</text>
</comment>
<dbReference type="Proteomes" id="UP001217089">
    <property type="component" value="Unassembled WGS sequence"/>
</dbReference>
<accession>A0ABQ9EQL7</accession>
<evidence type="ECO:0008006" key="4">
    <source>
        <dbReference type="Google" id="ProtNLM"/>
    </source>
</evidence>
<evidence type="ECO:0000256" key="1">
    <source>
        <dbReference type="SAM" id="MobiDB-lite"/>
    </source>
</evidence>
<gene>
    <name evidence="2" type="ORF">KUTeg_016721</name>
</gene>